<name>A0AAE3N4B0_9BURK</name>
<organism evidence="2 3">
    <name type="scientific">Xenophilus arseniciresistens</name>
    <dbReference type="NCBI Taxonomy" id="1283306"/>
    <lineage>
        <taxon>Bacteria</taxon>
        <taxon>Pseudomonadati</taxon>
        <taxon>Pseudomonadota</taxon>
        <taxon>Betaproteobacteria</taxon>
        <taxon>Burkholderiales</taxon>
        <taxon>Comamonadaceae</taxon>
        <taxon>Xenophilus</taxon>
    </lineage>
</organism>
<dbReference type="Proteomes" id="UP001212602">
    <property type="component" value="Unassembled WGS sequence"/>
</dbReference>
<evidence type="ECO:0000313" key="3">
    <source>
        <dbReference type="Proteomes" id="UP001212602"/>
    </source>
</evidence>
<reference evidence="2" key="1">
    <citation type="submission" date="2023-01" db="EMBL/GenBank/DDBJ databases">
        <title>Xenophilus mangrovi sp. nov., isolated from soil of Mangrove nature reserve.</title>
        <authorList>
            <person name="Xu S."/>
            <person name="Liu Z."/>
            <person name="Xu Y."/>
        </authorList>
    </citation>
    <scope>NUCLEOTIDE SEQUENCE</scope>
    <source>
        <strain evidence="2">YW8</strain>
    </source>
</reference>
<keyword evidence="3" id="KW-1185">Reference proteome</keyword>
<evidence type="ECO:0000313" key="2">
    <source>
        <dbReference type="EMBL" id="MDA7414991.1"/>
    </source>
</evidence>
<proteinExistence type="predicted"/>
<accession>A0AAE3N4B0</accession>
<dbReference type="AlphaFoldDB" id="A0AAE3N4B0"/>
<sequence length="96" mass="10997">MKKKEDIALARVLDAARARSATEAHSLQQQPGLTQRQRERTRRAGRIWERQRQAFLRLLVESMEEFGITQAELADERRRLQFERALPAAPAKAAGS</sequence>
<dbReference type="RefSeq" id="WP_271426261.1">
    <property type="nucleotide sequence ID" value="NZ_JAQIPB010000001.1"/>
</dbReference>
<protein>
    <submittedName>
        <fullName evidence="2">Uncharacterized protein</fullName>
    </submittedName>
</protein>
<feature type="region of interest" description="Disordered" evidence="1">
    <location>
        <begin position="20"/>
        <end position="41"/>
    </location>
</feature>
<dbReference type="EMBL" id="JAQIPB010000001">
    <property type="protein sequence ID" value="MDA7414991.1"/>
    <property type="molecule type" value="Genomic_DNA"/>
</dbReference>
<comment type="caution">
    <text evidence="2">The sequence shown here is derived from an EMBL/GenBank/DDBJ whole genome shotgun (WGS) entry which is preliminary data.</text>
</comment>
<evidence type="ECO:0000256" key="1">
    <source>
        <dbReference type="SAM" id="MobiDB-lite"/>
    </source>
</evidence>
<feature type="compositionally biased region" description="Polar residues" evidence="1">
    <location>
        <begin position="23"/>
        <end position="33"/>
    </location>
</feature>
<gene>
    <name evidence="2" type="ORF">PGB34_01315</name>
</gene>